<keyword evidence="3" id="KW-1185">Reference proteome</keyword>
<dbReference type="EMBL" id="FMCU01000015">
    <property type="protein sequence ID" value="SCF41941.1"/>
    <property type="molecule type" value="Genomic_DNA"/>
</dbReference>
<name>A0A1C5AA35_9ACTN</name>
<gene>
    <name evidence="2" type="ORF">GA0070216_11512</name>
</gene>
<feature type="region of interest" description="Disordered" evidence="1">
    <location>
        <begin position="55"/>
        <end position="76"/>
    </location>
</feature>
<dbReference type="AlphaFoldDB" id="A0A1C5AA35"/>
<evidence type="ECO:0000313" key="3">
    <source>
        <dbReference type="Proteomes" id="UP000198797"/>
    </source>
</evidence>
<accession>A0A1C5AA35</accession>
<evidence type="ECO:0000313" key="2">
    <source>
        <dbReference type="EMBL" id="SCF41941.1"/>
    </source>
</evidence>
<reference evidence="3" key="1">
    <citation type="submission" date="2016-06" db="EMBL/GenBank/DDBJ databases">
        <authorList>
            <person name="Varghese N."/>
            <person name="Submissions Spin"/>
        </authorList>
    </citation>
    <scope>NUCLEOTIDE SEQUENCE [LARGE SCALE GENOMIC DNA]</scope>
    <source>
        <strain evidence="3">DSM 44100</strain>
    </source>
</reference>
<evidence type="ECO:0000256" key="1">
    <source>
        <dbReference type="SAM" id="MobiDB-lite"/>
    </source>
</evidence>
<feature type="region of interest" description="Disordered" evidence="1">
    <location>
        <begin position="23"/>
        <end position="43"/>
    </location>
</feature>
<sequence length="76" mass="7883">MTDFVTWYNNCLRHSGIGLHAPAEVHPGRHQAGNNIGRPTTAVSHTTGADEAAAAIASQPGSGPTRRDYSSKAQGG</sequence>
<proteinExistence type="predicted"/>
<protein>
    <recommendedName>
        <fullName evidence="4">Integrase core domain-containing protein</fullName>
    </recommendedName>
</protein>
<dbReference type="Proteomes" id="UP000198797">
    <property type="component" value="Unassembled WGS sequence"/>
</dbReference>
<feature type="compositionally biased region" description="Polar residues" evidence="1">
    <location>
        <begin position="32"/>
        <end position="43"/>
    </location>
</feature>
<dbReference type="STRING" id="121616.GA0070216_11512"/>
<evidence type="ECO:0008006" key="4">
    <source>
        <dbReference type="Google" id="ProtNLM"/>
    </source>
</evidence>
<organism evidence="2 3">
    <name type="scientific">Micromonospora matsumotoense</name>
    <dbReference type="NCBI Taxonomy" id="121616"/>
    <lineage>
        <taxon>Bacteria</taxon>
        <taxon>Bacillati</taxon>
        <taxon>Actinomycetota</taxon>
        <taxon>Actinomycetes</taxon>
        <taxon>Micromonosporales</taxon>
        <taxon>Micromonosporaceae</taxon>
        <taxon>Micromonospora</taxon>
    </lineage>
</organism>